<reference evidence="2" key="1">
    <citation type="submission" date="2019-01" db="EMBL/GenBank/DDBJ databases">
        <title>Gri0909 isolated from a small marine red alga.</title>
        <authorList>
            <person name="Kim J."/>
            <person name="Jeong S.E."/>
            <person name="Jeon C.O."/>
        </authorList>
    </citation>
    <scope>NUCLEOTIDE SEQUENCE [LARGE SCALE GENOMIC DNA]</scope>
    <source>
        <strain evidence="2">Gri0909</strain>
    </source>
</reference>
<comment type="caution">
    <text evidence="1">The sequence shown here is derived from an EMBL/GenBank/DDBJ whole genome shotgun (WGS) entry which is preliminary data.</text>
</comment>
<evidence type="ECO:0000313" key="2">
    <source>
        <dbReference type="Proteomes" id="UP000287447"/>
    </source>
</evidence>
<accession>A0A437QPH8</accession>
<sequence length="470" mass="52223">MTDADQAKKQLMSLFENLPDEQLKKLGARIELDRNENRFGLPHQAIISLMRPYLAAVRAPRVYTPQRILCVPFEDIFTNEDVGFKRTGFIHRKNIFPFWRLISEELMADSFPPLADRFVAAQKAGDEAAVAETASAIWAQAAAALGEALDPTEGDADAHEALAKRMGGTTVVEDIKEMRAILSIADHVEALKKQLPDKPIAVLTGKSVSTILQHYTDIGSERPGMEIYLLLIVIGRLMQPFPILRVFRSLSRKGDDAMIRRTDLSIAGEIVIDALEKDAKAAVEVARDFEASEEEIVRKAARFAAAFKGITTDIGIRRDGEWGQRMYAGRNTVAETMQARIMAKAEKVIVGALVKKRAGKMEKLVEWPNEEAFEAAEDRAAALSALYRISDQLGIRAACQNELDDIRKLLNDYSVSLVEELSHLEKSQHQPAFANLAVVVRLLELVANSDEADLLRRRGRAALSGTMLEY</sequence>
<dbReference type="RefSeq" id="WP_127765908.1">
    <property type="nucleotide sequence ID" value="NZ_SADE01000002.1"/>
</dbReference>
<gene>
    <name evidence="1" type="ORF">EOI86_14610</name>
</gene>
<name>A0A437QPH8_9PROT</name>
<keyword evidence="2" id="KW-1185">Reference proteome</keyword>
<dbReference type="OrthoDB" id="7321797at2"/>
<dbReference type="AlphaFoldDB" id="A0A437QPH8"/>
<protein>
    <submittedName>
        <fullName evidence="1">Uncharacterized protein</fullName>
    </submittedName>
</protein>
<dbReference type="Proteomes" id="UP000287447">
    <property type="component" value="Unassembled WGS sequence"/>
</dbReference>
<organism evidence="1 2">
    <name type="scientific">Hwanghaeella grinnelliae</name>
    <dbReference type="NCBI Taxonomy" id="2500179"/>
    <lineage>
        <taxon>Bacteria</taxon>
        <taxon>Pseudomonadati</taxon>
        <taxon>Pseudomonadota</taxon>
        <taxon>Alphaproteobacteria</taxon>
        <taxon>Rhodospirillales</taxon>
        <taxon>Rhodospirillaceae</taxon>
        <taxon>Hwanghaeella</taxon>
    </lineage>
</organism>
<dbReference type="EMBL" id="SADE01000002">
    <property type="protein sequence ID" value="RVU36432.1"/>
    <property type="molecule type" value="Genomic_DNA"/>
</dbReference>
<proteinExistence type="predicted"/>
<evidence type="ECO:0000313" key="1">
    <source>
        <dbReference type="EMBL" id="RVU36432.1"/>
    </source>
</evidence>